<organism evidence="3">
    <name type="scientific">marine sediment metagenome</name>
    <dbReference type="NCBI Taxonomy" id="412755"/>
    <lineage>
        <taxon>unclassified sequences</taxon>
        <taxon>metagenomes</taxon>
        <taxon>ecological metagenomes</taxon>
    </lineage>
</organism>
<dbReference type="PROSITE" id="PS00028">
    <property type="entry name" value="ZINC_FINGER_C2H2_1"/>
    <property type="match status" value="1"/>
</dbReference>
<evidence type="ECO:0000256" key="1">
    <source>
        <dbReference type="SAM" id="MobiDB-lite"/>
    </source>
</evidence>
<evidence type="ECO:0000259" key="2">
    <source>
        <dbReference type="PROSITE" id="PS50157"/>
    </source>
</evidence>
<proteinExistence type="predicted"/>
<protein>
    <recommendedName>
        <fullName evidence="2">C2H2-type domain-containing protein</fullName>
    </recommendedName>
</protein>
<dbReference type="PROSITE" id="PS50157">
    <property type="entry name" value="ZINC_FINGER_C2H2_2"/>
    <property type="match status" value="1"/>
</dbReference>
<comment type="caution">
    <text evidence="3">The sequence shown here is derived from an EMBL/GenBank/DDBJ whole genome shotgun (WGS) entry which is preliminary data.</text>
</comment>
<dbReference type="EMBL" id="BARW01000842">
    <property type="protein sequence ID" value="GAI70203.1"/>
    <property type="molecule type" value="Genomic_DNA"/>
</dbReference>
<sequence length="68" mass="7580">MTPKIKCDICGKTFSNLRRTVLHMASVHPVEVDLRVGLIQTRPDDAAQPEPEKGLLERVRDTIDSIAP</sequence>
<dbReference type="InterPro" id="IPR013087">
    <property type="entry name" value="Znf_C2H2_type"/>
</dbReference>
<evidence type="ECO:0000313" key="3">
    <source>
        <dbReference type="EMBL" id="GAI70203.1"/>
    </source>
</evidence>
<feature type="region of interest" description="Disordered" evidence="1">
    <location>
        <begin position="42"/>
        <end position="68"/>
    </location>
</feature>
<gene>
    <name evidence="3" type="ORF">S12H4_03113</name>
</gene>
<dbReference type="AlphaFoldDB" id="X1QPM6"/>
<name>X1QPM6_9ZZZZ</name>
<accession>X1QPM6</accession>
<feature type="domain" description="C2H2-type" evidence="2">
    <location>
        <begin position="5"/>
        <end position="33"/>
    </location>
</feature>
<reference evidence="3" key="1">
    <citation type="journal article" date="2014" name="Front. Microbiol.">
        <title>High frequency of phylogenetically diverse reductive dehalogenase-homologous genes in deep subseafloor sedimentary metagenomes.</title>
        <authorList>
            <person name="Kawai M."/>
            <person name="Futagami T."/>
            <person name="Toyoda A."/>
            <person name="Takaki Y."/>
            <person name="Nishi S."/>
            <person name="Hori S."/>
            <person name="Arai W."/>
            <person name="Tsubouchi T."/>
            <person name="Morono Y."/>
            <person name="Uchiyama I."/>
            <person name="Ito T."/>
            <person name="Fujiyama A."/>
            <person name="Inagaki F."/>
            <person name="Takami H."/>
        </authorList>
    </citation>
    <scope>NUCLEOTIDE SEQUENCE</scope>
    <source>
        <strain evidence="3">Expedition CK06-06</strain>
    </source>
</reference>